<dbReference type="Pfam" id="PF04079">
    <property type="entry name" value="SMC_ScpB"/>
    <property type="match status" value="1"/>
</dbReference>
<dbReference type="PANTHER" id="PTHR34298:SF2">
    <property type="entry name" value="SEGREGATION AND CONDENSATION PROTEIN B"/>
    <property type="match status" value="1"/>
</dbReference>
<dbReference type="SUPFAM" id="SSF46785">
    <property type="entry name" value="Winged helix' DNA-binding domain"/>
    <property type="match status" value="1"/>
</dbReference>
<gene>
    <name evidence="5" type="ORF">S01H1_38429</name>
</gene>
<dbReference type="Gene3D" id="1.10.10.10">
    <property type="entry name" value="Winged helix-like DNA-binding domain superfamily/Winged helix DNA-binding domain"/>
    <property type="match status" value="1"/>
</dbReference>
<keyword evidence="2" id="KW-0132">Cell division</keyword>
<sequence>MGGILRVLLKKGLIRIVGRKALPGRPIIYGTTGRFLELFDLKDLSSLPTLKEIEELGVGEEEP</sequence>
<dbReference type="InterPro" id="IPR036390">
    <property type="entry name" value="WH_DNA-bd_sf"/>
</dbReference>
<evidence type="ECO:0000313" key="5">
    <source>
        <dbReference type="EMBL" id="GAG05019.1"/>
    </source>
</evidence>
<keyword evidence="1" id="KW-0963">Cytoplasm</keyword>
<keyword evidence="3" id="KW-0159">Chromosome partition</keyword>
<evidence type="ECO:0000256" key="1">
    <source>
        <dbReference type="ARBA" id="ARBA00022490"/>
    </source>
</evidence>
<evidence type="ECO:0000256" key="3">
    <source>
        <dbReference type="ARBA" id="ARBA00022829"/>
    </source>
</evidence>
<organism evidence="5">
    <name type="scientific">marine sediment metagenome</name>
    <dbReference type="NCBI Taxonomy" id="412755"/>
    <lineage>
        <taxon>unclassified sequences</taxon>
        <taxon>metagenomes</taxon>
        <taxon>ecological metagenomes</taxon>
    </lineage>
</organism>
<name>X0UH36_9ZZZZ</name>
<proteinExistence type="predicted"/>
<dbReference type="EMBL" id="BARS01024193">
    <property type="protein sequence ID" value="GAG05019.1"/>
    <property type="molecule type" value="Genomic_DNA"/>
</dbReference>
<dbReference type="GO" id="GO:0051304">
    <property type="term" value="P:chromosome separation"/>
    <property type="evidence" value="ECO:0007669"/>
    <property type="project" value="InterPro"/>
</dbReference>
<dbReference type="InterPro" id="IPR036388">
    <property type="entry name" value="WH-like_DNA-bd_sf"/>
</dbReference>
<evidence type="ECO:0000256" key="4">
    <source>
        <dbReference type="ARBA" id="ARBA00023306"/>
    </source>
</evidence>
<dbReference type="AlphaFoldDB" id="X0UH36"/>
<dbReference type="GO" id="GO:0051301">
    <property type="term" value="P:cell division"/>
    <property type="evidence" value="ECO:0007669"/>
    <property type="project" value="UniProtKB-KW"/>
</dbReference>
<protein>
    <recommendedName>
        <fullName evidence="6">SMC-Scp complex subunit ScpB</fullName>
    </recommendedName>
</protein>
<evidence type="ECO:0000256" key="2">
    <source>
        <dbReference type="ARBA" id="ARBA00022618"/>
    </source>
</evidence>
<evidence type="ECO:0008006" key="6">
    <source>
        <dbReference type="Google" id="ProtNLM"/>
    </source>
</evidence>
<reference evidence="5" key="1">
    <citation type="journal article" date="2014" name="Front. Microbiol.">
        <title>High frequency of phylogenetically diverse reductive dehalogenase-homologous genes in deep subseafloor sedimentary metagenomes.</title>
        <authorList>
            <person name="Kawai M."/>
            <person name="Futagami T."/>
            <person name="Toyoda A."/>
            <person name="Takaki Y."/>
            <person name="Nishi S."/>
            <person name="Hori S."/>
            <person name="Arai W."/>
            <person name="Tsubouchi T."/>
            <person name="Morono Y."/>
            <person name="Uchiyama I."/>
            <person name="Ito T."/>
            <person name="Fujiyama A."/>
            <person name="Inagaki F."/>
            <person name="Takami H."/>
        </authorList>
    </citation>
    <scope>NUCLEOTIDE SEQUENCE</scope>
    <source>
        <strain evidence="5">Expedition CK06-06</strain>
    </source>
</reference>
<keyword evidence="4" id="KW-0131">Cell cycle</keyword>
<comment type="caution">
    <text evidence="5">The sequence shown here is derived from an EMBL/GenBank/DDBJ whole genome shotgun (WGS) entry which is preliminary data.</text>
</comment>
<dbReference type="InterPro" id="IPR005234">
    <property type="entry name" value="ScpB_csome_segregation"/>
</dbReference>
<accession>X0UH36</accession>
<dbReference type="PANTHER" id="PTHR34298">
    <property type="entry name" value="SEGREGATION AND CONDENSATION PROTEIN B"/>
    <property type="match status" value="1"/>
</dbReference>